<evidence type="ECO:0000313" key="3">
    <source>
        <dbReference type="EMBL" id="QDU95577.1"/>
    </source>
</evidence>
<organism evidence="3 4">
    <name type="scientific">Lignipirellula cremea</name>
    <dbReference type="NCBI Taxonomy" id="2528010"/>
    <lineage>
        <taxon>Bacteria</taxon>
        <taxon>Pseudomonadati</taxon>
        <taxon>Planctomycetota</taxon>
        <taxon>Planctomycetia</taxon>
        <taxon>Pirellulales</taxon>
        <taxon>Pirellulaceae</taxon>
        <taxon>Lignipirellula</taxon>
    </lineage>
</organism>
<dbReference type="Gene3D" id="3.30.700.10">
    <property type="entry name" value="Glycoprotein, Type 4 Pilin"/>
    <property type="match status" value="1"/>
</dbReference>
<dbReference type="RefSeq" id="WP_145059558.1">
    <property type="nucleotide sequence ID" value="NZ_CP036433.1"/>
</dbReference>
<accession>A0A518DUR5</accession>
<dbReference type="KEGG" id="lcre:Pla8534_33930"/>
<proteinExistence type="predicted"/>
<dbReference type="PANTHER" id="PTHR30093">
    <property type="entry name" value="GENERAL SECRETION PATHWAY PROTEIN G"/>
    <property type="match status" value="1"/>
</dbReference>
<reference evidence="3 4" key="1">
    <citation type="submission" date="2019-02" db="EMBL/GenBank/DDBJ databases">
        <title>Deep-cultivation of Planctomycetes and their phenomic and genomic characterization uncovers novel biology.</title>
        <authorList>
            <person name="Wiegand S."/>
            <person name="Jogler M."/>
            <person name="Boedeker C."/>
            <person name="Pinto D."/>
            <person name="Vollmers J."/>
            <person name="Rivas-Marin E."/>
            <person name="Kohn T."/>
            <person name="Peeters S.H."/>
            <person name="Heuer A."/>
            <person name="Rast P."/>
            <person name="Oberbeckmann S."/>
            <person name="Bunk B."/>
            <person name="Jeske O."/>
            <person name="Meyerdierks A."/>
            <person name="Storesund J.E."/>
            <person name="Kallscheuer N."/>
            <person name="Luecker S."/>
            <person name="Lage O.M."/>
            <person name="Pohl T."/>
            <person name="Merkel B.J."/>
            <person name="Hornburger P."/>
            <person name="Mueller R.-W."/>
            <person name="Bruemmer F."/>
            <person name="Labrenz M."/>
            <person name="Spormann A.M."/>
            <person name="Op den Camp H."/>
            <person name="Overmann J."/>
            <person name="Amann R."/>
            <person name="Jetten M.S.M."/>
            <person name="Mascher T."/>
            <person name="Medema M.H."/>
            <person name="Devos D.P."/>
            <person name="Kaster A.-K."/>
            <person name="Ovreas L."/>
            <person name="Rohde M."/>
            <person name="Galperin M.Y."/>
            <person name="Jogler C."/>
        </authorList>
    </citation>
    <scope>NUCLEOTIDE SEQUENCE [LARGE SCALE GENOMIC DNA]</scope>
    <source>
        <strain evidence="3 4">Pla85_3_4</strain>
    </source>
</reference>
<dbReference type="SUPFAM" id="SSF54523">
    <property type="entry name" value="Pili subunits"/>
    <property type="match status" value="1"/>
</dbReference>
<dbReference type="InterPro" id="IPR045584">
    <property type="entry name" value="Pilin-like"/>
</dbReference>
<dbReference type="NCBIfam" id="TIGR04294">
    <property type="entry name" value="pre_pil_HX9DG"/>
    <property type="match status" value="1"/>
</dbReference>
<keyword evidence="1" id="KW-1133">Transmembrane helix</keyword>
<dbReference type="Pfam" id="PF07963">
    <property type="entry name" value="N_methyl"/>
    <property type="match status" value="1"/>
</dbReference>
<dbReference type="PANTHER" id="PTHR30093:SF2">
    <property type="entry name" value="TYPE II SECRETION SYSTEM PROTEIN H"/>
    <property type="match status" value="1"/>
</dbReference>
<keyword evidence="1" id="KW-0812">Transmembrane</keyword>
<keyword evidence="4" id="KW-1185">Reference proteome</keyword>
<gene>
    <name evidence="3" type="ORF">Pla8534_33930</name>
</gene>
<dbReference type="InterPro" id="IPR012902">
    <property type="entry name" value="N_methyl_site"/>
</dbReference>
<name>A0A518DUR5_9BACT</name>
<feature type="transmembrane region" description="Helical" evidence="1">
    <location>
        <begin position="12"/>
        <end position="34"/>
    </location>
</feature>
<dbReference type="NCBIfam" id="TIGR02532">
    <property type="entry name" value="IV_pilin_GFxxxE"/>
    <property type="match status" value="1"/>
</dbReference>
<keyword evidence="1" id="KW-0472">Membrane</keyword>
<dbReference type="InterPro" id="IPR011453">
    <property type="entry name" value="DUF1559"/>
</dbReference>
<evidence type="ECO:0000259" key="2">
    <source>
        <dbReference type="Pfam" id="PF07596"/>
    </source>
</evidence>
<sequence>MNRSLARTRGFTLVELLVVIAIIGVLVALLLPAVQMAREAARRSSCTNNLKQIGLASMTYHDAHRSLPPGAVVSLTAIPMSPAYYHLWSWSAMILPQLEEANQYQTLGVSTGARAREPAIPGTGIETPMEAYRCPSDTAPILNDYRSYGGSATVAAFKTASSSYVANNGYGDYNATTGNNSAMALHSSTGPFRDFHTSSATADYSLLSIDDITDGTAHTIAFGERCWELKVNGVNIKYGSANSYGIRYYSSSTSYFDSAMAIGGPGINNATNTTQIRGFSSMHPGGANFAFCDGSTHFISENVNYDIVNPGCNSVYEQLLAYEDDSVITRDY</sequence>
<dbReference type="AlphaFoldDB" id="A0A518DUR5"/>
<dbReference type="Pfam" id="PF07596">
    <property type="entry name" value="SBP_bac_10"/>
    <property type="match status" value="1"/>
</dbReference>
<protein>
    <submittedName>
        <fullName evidence="3">Putative major pilin subunit</fullName>
    </submittedName>
</protein>
<dbReference type="PROSITE" id="PS00409">
    <property type="entry name" value="PROKAR_NTER_METHYL"/>
    <property type="match status" value="1"/>
</dbReference>
<dbReference type="OrthoDB" id="209833at2"/>
<evidence type="ECO:0000256" key="1">
    <source>
        <dbReference type="SAM" id="Phobius"/>
    </source>
</evidence>
<dbReference type="Proteomes" id="UP000317648">
    <property type="component" value="Chromosome"/>
</dbReference>
<evidence type="ECO:0000313" key="4">
    <source>
        <dbReference type="Proteomes" id="UP000317648"/>
    </source>
</evidence>
<feature type="domain" description="DUF1559" evidence="2">
    <location>
        <begin position="35"/>
        <end position="304"/>
    </location>
</feature>
<dbReference type="InterPro" id="IPR027558">
    <property type="entry name" value="Pre_pil_HX9DG_C"/>
</dbReference>
<dbReference type="EMBL" id="CP036433">
    <property type="protein sequence ID" value="QDU95577.1"/>
    <property type="molecule type" value="Genomic_DNA"/>
</dbReference>